<dbReference type="SUPFAM" id="SSF52374">
    <property type="entry name" value="Nucleotidylyl transferase"/>
    <property type="match status" value="1"/>
</dbReference>
<dbReference type="InterPro" id="IPR042176">
    <property type="entry name" value="Pantoate_ligase_C"/>
</dbReference>
<dbReference type="Gene3D" id="3.30.1300.10">
    <property type="entry name" value="Pantoate-beta-alanine ligase, C-terminal domain"/>
    <property type="match status" value="1"/>
</dbReference>
<comment type="similarity">
    <text evidence="2">Belongs to the pantothenate synthetase family.</text>
</comment>
<dbReference type="GO" id="GO:0005524">
    <property type="term" value="F:ATP binding"/>
    <property type="evidence" value="ECO:0007669"/>
    <property type="project" value="UniProtKB-KW"/>
</dbReference>
<dbReference type="KEGG" id="chn:A605_12230"/>
<dbReference type="AlphaFoldDB" id="M1NVD1"/>
<dbReference type="InterPro" id="IPR014729">
    <property type="entry name" value="Rossmann-like_a/b/a_fold"/>
</dbReference>
<accession>M1NVD1</accession>
<dbReference type="EMBL" id="CP003697">
    <property type="protein sequence ID" value="AGF73442.1"/>
    <property type="molecule type" value="Genomic_DNA"/>
</dbReference>
<keyword evidence="4 9" id="KW-0436">Ligase</keyword>
<dbReference type="PANTHER" id="PTHR21299">
    <property type="entry name" value="CYTIDYLATE KINASE/PANTOATE-BETA-ALANINE LIGASE"/>
    <property type="match status" value="1"/>
</dbReference>
<evidence type="ECO:0000256" key="2">
    <source>
        <dbReference type="ARBA" id="ARBA00009256"/>
    </source>
</evidence>
<evidence type="ECO:0000256" key="1">
    <source>
        <dbReference type="ARBA" id="ARBA00004990"/>
    </source>
</evidence>
<dbReference type="Pfam" id="PF02569">
    <property type="entry name" value="Pantoate_ligase"/>
    <property type="match status" value="1"/>
</dbReference>
<keyword evidence="10" id="KW-1185">Reference proteome</keyword>
<sequence length="273" mass="28774">MTFTPGQATVFEDAGQIAVLSRAMRKVGRPVVLVPLGRGLHAGHIALIRAARRIRGAVVVVAWAGEELPEAFAAESVDAVYRYSQDALWPRGLRTMVWPVDLDLEPVAETAGRLTLALTLINAVGPSDVVCGEKDYEQLLALQHAVTDLHLGVRVLGVPTVRMPDGLAVSLRNARVAEADREKAVTLSAALTAGAHVAEHGADVVLATARGVLDAAGVASDYLELRGIDLGDAPEKGDARLLIAVELGGVRLTDNVGLPLGIGFKNIEAEQQD</sequence>
<dbReference type="OrthoDB" id="9773087at2"/>
<dbReference type="RefSeq" id="WP_015401857.1">
    <property type="nucleotide sequence ID" value="NC_020302.1"/>
</dbReference>
<dbReference type="GO" id="GO:0004592">
    <property type="term" value="F:pantoate-beta-alanine ligase activity"/>
    <property type="evidence" value="ECO:0007669"/>
    <property type="project" value="UniProtKB-EC"/>
</dbReference>
<dbReference type="PATRIC" id="fig|1121362.3.peg.2483"/>
<organism evidence="9 10">
    <name type="scientific">Corynebacterium halotolerans YIM 70093 = DSM 44683</name>
    <dbReference type="NCBI Taxonomy" id="1121362"/>
    <lineage>
        <taxon>Bacteria</taxon>
        <taxon>Bacillati</taxon>
        <taxon>Actinomycetota</taxon>
        <taxon>Actinomycetes</taxon>
        <taxon>Mycobacteriales</taxon>
        <taxon>Corynebacteriaceae</taxon>
        <taxon>Corynebacterium</taxon>
    </lineage>
</organism>
<evidence type="ECO:0000256" key="4">
    <source>
        <dbReference type="ARBA" id="ARBA00022598"/>
    </source>
</evidence>
<protein>
    <recommendedName>
        <fullName evidence="3">pantoate--beta-alanine ligase (AMP-forming)</fullName>
        <ecNumber evidence="3">6.3.2.1</ecNumber>
    </recommendedName>
</protein>
<dbReference type="GO" id="GO:0005829">
    <property type="term" value="C:cytosol"/>
    <property type="evidence" value="ECO:0007669"/>
    <property type="project" value="TreeGrafter"/>
</dbReference>
<evidence type="ECO:0000256" key="8">
    <source>
        <dbReference type="ARBA" id="ARBA00048258"/>
    </source>
</evidence>
<evidence type="ECO:0000313" key="10">
    <source>
        <dbReference type="Proteomes" id="UP000011723"/>
    </source>
</evidence>
<evidence type="ECO:0000256" key="3">
    <source>
        <dbReference type="ARBA" id="ARBA00012219"/>
    </source>
</evidence>
<dbReference type="GO" id="GO:0015940">
    <property type="term" value="P:pantothenate biosynthetic process"/>
    <property type="evidence" value="ECO:0007669"/>
    <property type="project" value="UniProtKB-UniPathway"/>
</dbReference>
<dbReference type="HOGENOM" id="CLU_047148_0_1_11"/>
<evidence type="ECO:0000256" key="5">
    <source>
        <dbReference type="ARBA" id="ARBA00022655"/>
    </source>
</evidence>
<dbReference type="eggNOG" id="COG0414">
    <property type="taxonomic scope" value="Bacteria"/>
</dbReference>
<comment type="catalytic activity">
    <reaction evidence="8">
        <text>(R)-pantoate + beta-alanine + ATP = (R)-pantothenate + AMP + diphosphate + H(+)</text>
        <dbReference type="Rhea" id="RHEA:10912"/>
        <dbReference type="ChEBI" id="CHEBI:15378"/>
        <dbReference type="ChEBI" id="CHEBI:15980"/>
        <dbReference type="ChEBI" id="CHEBI:29032"/>
        <dbReference type="ChEBI" id="CHEBI:30616"/>
        <dbReference type="ChEBI" id="CHEBI:33019"/>
        <dbReference type="ChEBI" id="CHEBI:57966"/>
        <dbReference type="ChEBI" id="CHEBI:456215"/>
        <dbReference type="EC" id="6.3.2.1"/>
    </reaction>
</comment>
<dbReference type="Proteomes" id="UP000011723">
    <property type="component" value="Chromosome"/>
</dbReference>
<gene>
    <name evidence="9" type="ORF">A605_12230</name>
</gene>
<keyword evidence="7" id="KW-0067">ATP-binding</keyword>
<comment type="pathway">
    <text evidence="1">Cofactor biosynthesis; (R)-pantothenate biosynthesis; (R)-pantothenate from (R)-pantoate and beta-alanine: step 1/1.</text>
</comment>
<dbReference type="PANTHER" id="PTHR21299:SF1">
    <property type="entry name" value="PANTOATE--BETA-ALANINE LIGASE"/>
    <property type="match status" value="1"/>
</dbReference>
<keyword evidence="5" id="KW-0566">Pantothenate biosynthesis</keyword>
<evidence type="ECO:0000256" key="7">
    <source>
        <dbReference type="ARBA" id="ARBA00022840"/>
    </source>
</evidence>
<dbReference type="InterPro" id="IPR003721">
    <property type="entry name" value="Pantoate_ligase"/>
</dbReference>
<dbReference type="EC" id="6.3.2.1" evidence="3"/>
<dbReference type="UniPathway" id="UPA00028">
    <property type="reaction ID" value="UER00005"/>
</dbReference>
<evidence type="ECO:0000256" key="6">
    <source>
        <dbReference type="ARBA" id="ARBA00022741"/>
    </source>
</evidence>
<dbReference type="Gene3D" id="3.40.50.620">
    <property type="entry name" value="HUPs"/>
    <property type="match status" value="2"/>
</dbReference>
<name>M1NVD1_9CORY</name>
<keyword evidence="6" id="KW-0547">Nucleotide-binding</keyword>
<evidence type="ECO:0000313" key="9">
    <source>
        <dbReference type="EMBL" id="AGF73442.1"/>
    </source>
</evidence>
<reference evidence="9 10" key="1">
    <citation type="journal article" date="2012" name="Stand. Genomic Sci.">
        <title>Genome sequence of the halotolerant bacterium Corynebacterium halotolerans type strain YIM 70093(T) (= DSM 44683(T)).</title>
        <authorList>
            <person name="Ruckert C."/>
            <person name="Albersmeier A."/>
            <person name="Al-Dilaimi A."/>
            <person name="Niehaus K."/>
            <person name="Szczepanowski R."/>
            <person name="Kalinowski J."/>
        </authorList>
    </citation>
    <scope>NUCLEOTIDE SEQUENCE [LARGE SCALE GENOMIC DNA]</scope>
    <source>
        <strain evidence="9">YIM 70093</strain>
    </source>
</reference>
<proteinExistence type="inferred from homology"/>
<dbReference type="STRING" id="1121362.A605_12230"/>